<feature type="compositionally biased region" description="Basic and acidic residues" evidence="3">
    <location>
        <begin position="466"/>
        <end position="478"/>
    </location>
</feature>
<dbReference type="EMBL" id="JAUCMV010000004">
    <property type="protein sequence ID" value="KAK0405353.1"/>
    <property type="molecule type" value="Genomic_DNA"/>
</dbReference>
<dbReference type="SUPFAM" id="SSF53335">
    <property type="entry name" value="S-adenosyl-L-methionine-dependent methyltransferases"/>
    <property type="match status" value="1"/>
</dbReference>
<dbReference type="PANTHER" id="PTHR45640:SF10">
    <property type="entry name" value="SHSP DOMAIN-CONTAINING PROTEIN"/>
    <property type="match status" value="1"/>
</dbReference>
<dbReference type="GO" id="GO:0042026">
    <property type="term" value="P:protein refolding"/>
    <property type="evidence" value="ECO:0007669"/>
    <property type="project" value="TreeGrafter"/>
</dbReference>
<feature type="transmembrane region" description="Helical" evidence="4">
    <location>
        <begin position="12"/>
        <end position="29"/>
    </location>
</feature>
<evidence type="ECO:0000256" key="4">
    <source>
        <dbReference type="SAM" id="Phobius"/>
    </source>
</evidence>
<keyword evidence="4" id="KW-0472">Membrane</keyword>
<gene>
    <name evidence="6" type="ORF">QR680_017939</name>
</gene>
<dbReference type="GO" id="GO:0051082">
    <property type="term" value="F:unfolded protein binding"/>
    <property type="evidence" value="ECO:0007669"/>
    <property type="project" value="TreeGrafter"/>
</dbReference>
<evidence type="ECO:0000256" key="3">
    <source>
        <dbReference type="SAM" id="MobiDB-lite"/>
    </source>
</evidence>
<feature type="region of interest" description="Disordered" evidence="3">
    <location>
        <begin position="466"/>
        <end position="620"/>
    </location>
</feature>
<dbReference type="GO" id="GO:0005737">
    <property type="term" value="C:cytoplasm"/>
    <property type="evidence" value="ECO:0007669"/>
    <property type="project" value="TreeGrafter"/>
</dbReference>
<feature type="compositionally biased region" description="Basic and acidic residues" evidence="3">
    <location>
        <begin position="564"/>
        <end position="574"/>
    </location>
</feature>
<dbReference type="Proteomes" id="UP001175271">
    <property type="component" value="Unassembled WGS sequence"/>
</dbReference>
<feature type="compositionally biased region" description="Polar residues" evidence="3">
    <location>
        <begin position="552"/>
        <end position="563"/>
    </location>
</feature>
<dbReference type="Gene3D" id="2.60.40.790">
    <property type="match status" value="1"/>
</dbReference>
<feature type="domain" description="SHSP" evidence="5">
    <location>
        <begin position="374"/>
        <end position="481"/>
    </location>
</feature>
<evidence type="ECO:0000259" key="5">
    <source>
        <dbReference type="PROSITE" id="PS01031"/>
    </source>
</evidence>
<feature type="compositionally biased region" description="Polar residues" evidence="3">
    <location>
        <begin position="485"/>
        <end position="496"/>
    </location>
</feature>
<organism evidence="6 7">
    <name type="scientific">Steinernema hermaphroditum</name>
    <dbReference type="NCBI Taxonomy" id="289476"/>
    <lineage>
        <taxon>Eukaryota</taxon>
        <taxon>Metazoa</taxon>
        <taxon>Ecdysozoa</taxon>
        <taxon>Nematoda</taxon>
        <taxon>Chromadorea</taxon>
        <taxon>Rhabditida</taxon>
        <taxon>Tylenchina</taxon>
        <taxon>Panagrolaimomorpha</taxon>
        <taxon>Strongyloidoidea</taxon>
        <taxon>Steinernematidae</taxon>
        <taxon>Steinernema</taxon>
    </lineage>
</organism>
<name>A0AA39HGD0_9BILA</name>
<dbReference type="GO" id="GO:0009408">
    <property type="term" value="P:response to heat"/>
    <property type="evidence" value="ECO:0007669"/>
    <property type="project" value="TreeGrafter"/>
</dbReference>
<dbReference type="AlphaFoldDB" id="A0AA39HGD0"/>
<dbReference type="InterPro" id="IPR008978">
    <property type="entry name" value="HSP20-like_chaperone"/>
</dbReference>
<keyword evidence="4" id="KW-0812">Transmembrane</keyword>
<comment type="caution">
    <text evidence="6">The sequence shown here is derived from an EMBL/GenBank/DDBJ whole genome shotgun (WGS) entry which is preliminary data.</text>
</comment>
<accession>A0AA39HGD0</accession>
<dbReference type="InterPro" id="IPR001436">
    <property type="entry name" value="Alpha-crystallin/sHSP_animal"/>
</dbReference>
<dbReference type="Gene3D" id="3.40.50.150">
    <property type="entry name" value="Vaccinia Virus protein VP39"/>
    <property type="match status" value="1"/>
</dbReference>
<keyword evidence="4" id="KW-1133">Transmembrane helix</keyword>
<sequence length="620" mass="71946">MIAFSVNSRTLTFALIVTVCLFFILRFVVKSSIDRKPVISYDDDEDNKDIENILDPPPPPPLFSKDCANDRLTQGWNDLKKVLVRNIGPVRDADVISYEPDLEGFTDVSFVFDKAVEKAMNSTRKDLFIIVEIGSFKGRSTAYMANVCNELARQNRKMCVVIAIDVWLGNPYLYEKESDSGSIDFFETFYKNIKVLNLDGTVYPLRLSSSMAAHVLHCFRIAADIIFIDGGHEYELTMRNLKVFYPLVRRGGFMFGTGINSNWPGSFPFAFGRLKMALVSSRWRDHDDWAVRRPDWANRFESDWKDWPVDWPRPGQLMSRFWADTDRWWRDWPSDWPRMDRIMPRFSSQLDRFDRDWRTDPFWRDIYPRWAEPIFKEGIDVKANITNDQQRFAVDIDAYQFKPEELQVKTLDDTLLIEGRHEDIRDNDNFTKMYFVRKYQLPTDVDPQHIMSSIDSQGRLTVEARKNNPAIEGRERNIPIEGPSKRSQSRGSNFSSPRERYDSGTGSIGNGFQHSPRDRGDTNRSHEYGYREERSTTNGGDYRRGDSRNDAFHQQQRSSSRNGFRSESRQDYRVETPGSGSQVGGTGGGLLRPNRDEIPPRSESRSESVRSVKILRKSFE</sequence>
<dbReference type="Pfam" id="PF13578">
    <property type="entry name" value="Methyltransf_24"/>
    <property type="match status" value="1"/>
</dbReference>
<feature type="compositionally biased region" description="Basic and acidic residues" evidence="3">
    <location>
        <begin position="593"/>
        <end position="610"/>
    </location>
</feature>
<evidence type="ECO:0000313" key="7">
    <source>
        <dbReference type="Proteomes" id="UP001175271"/>
    </source>
</evidence>
<reference evidence="6" key="1">
    <citation type="submission" date="2023-06" db="EMBL/GenBank/DDBJ databases">
        <title>Genomic analysis of the entomopathogenic nematode Steinernema hermaphroditum.</title>
        <authorList>
            <person name="Schwarz E.M."/>
            <person name="Heppert J.K."/>
            <person name="Baniya A."/>
            <person name="Schwartz H.T."/>
            <person name="Tan C.-H."/>
            <person name="Antoshechkin I."/>
            <person name="Sternberg P.W."/>
            <person name="Goodrich-Blair H."/>
            <person name="Dillman A.R."/>
        </authorList>
    </citation>
    <scope>NUCLEOTIDE SEQUENCE</scope>
    <source>
        <strain evidence="6">PS9179</strain>
        <tissue evidence="6">Whole animal</tissue>
    </source>
</reference>
<evidence type="ECO:0000256" key="2">
    <source>
        <dbReference type="RuleBase" id="RU003616"/>
    </source>
</evidence>
<keyword evidence="7" id="KW-1185">Reference proteome</keyword>
<dbReference type="PANTHER" id="PTHR45640">
    <property type="entry name" value="HEAT SHOCK PROTEIN HSP-12.2-RELATED"/>
    <property type="match status" value="1"/>
</dbReference>
<dbReference type="InterPro" id="IPR029063">
    <property type="entry name" value="SAM-dependent_MTases_sf"/>
</dbReference>
<dbReference type="PRINTS" id="PR00299">
    <property type="entry name" value="ACRYSTALLIN"/>
</dbReference>
<dbReference type="PROSITE" id="PS01031">
    <property type="entry name" value="SHSP"/>
    <property type="match status" value="1"/>
</dbReference>
<feature type="compositionally biased region" description="Gly residues" evidence="3">
    <location>
        <begin position="581"/>
        <end position="590"/>
    </location>
</feature>
<dbReference type="SUPFAM" id="SSF49764">
    <property type="entry name" value="HSP20-like chaperones"/>
    <property type="match status" value="1"/>
</dbReference>
<dbReference type="Pfam" id="PF00011">
    <property type="entry name" value="HSP20"/>
    <property type="match status" value="1"/>
</dbReference>
<dbReference type="InterPro" id="IPR002068">
    <property type="entry name" value="A-crystallin/Hsp20_dom"/>
</dbReference>
<evidence type="ECO:0000313" key="6">
    <source>
        <dbReference type="EMBL" id="KAK0405353.1"/>
    </source>
</evidence>
<comment type="similarity">
    <text evidence="1 2">Belongs to the small heat shock protein (HSP20) family.</text>
</comment>
<feature type="compositionally biased region" description="Basic and acidic residues" evidence="3">
    <location>
        <begin position="515"/>
        <end position="551"/>
    </location>
</feature>
<evidence type="ECO:0000256" key="1">
    <source>
        <dbReference type="PROSITE-ProRule" id="PRU00285"/>
    </source>
</evidence>
<dbReference type="CDD" id="cd06526">
    <property type="entry name" value="metazoan_ACD"/>
    <property type="match status" value="1"/>
</dbReference>
<protein>
    <recommendedName>
        <fullName evidence="5">SHSP domain-containing protein</fullName>
    </recommendedName>
</protein>
<dbReference type="GO" id="GO:0005634">
    <property type="term" value="C:nucleus"/>
    <property type="evidence" value="ECO:0007669"/>
    <property type="project" value="TreeGrafter"/>
</dbReference>
<proteinExistence type="inferred from homology"/>